<dbReference type="Gene3D" id="3.40.50.1820">
    <property type="entry name" value="alpha/beta hydrolase"/>
    <property type="match status" value="1"/>
</dbReference>
<organism evidence="1 2">
    <name type="scientific">Durusdinium trenchii</name>
    <dbReference type="NCBI Taxonomy" id="1381693"/>
    <lineage>
        <taxon>Eukaryota</taxon>
        <taxon>Sar</taxon>
        <taxon>Alveolata</taxon>
        <taxon>Dinophyceae</taxon>
        <taxon>Suessiales</taxon>
        <taxon>Symbiodiniaceae</taxon>
        <taxon>Durusdinium</taxon>
    </lineage>
</organism>
<dbReference type="EMBL" id="CAXAMM010034391">
    <property type="protein sequence ID" value="CAK9072742.1"/>
    <property type="molecule type" value="Genomic_DNA"/>
</dbReference>
<protein>
    <submittedName>
        <fullName evidence="1">Uncharacterized protein</fullName>
    </submittedName>
</protein>
<gene>
    <name evidence="1" type="ORF">SCF082_LOCUS35734</name>
</gene>
<reference evidence="1 2" key="1">
    <citation type="submission" date="2024-02" db="EMBL/GenBank/DDBJ databases">
        <authorList>
            <person name="Chen Y."/>
            <person name="Shah S."/>
            <person name="Dougan E. K."/>
            <person name="Thang M."/>
            <person name="Chan C."/>
        </authorList>
    </citation>
    <scope>NUCLEOTIDE SEQUENCE [LARGE SCALE GENOMIC DNA]</scope>
</reference>
<evidence type="ECO:0000313" key="2">
    <source>
        <dbReference type="Proteomes" id="UP001642464"/>
    </source>
</evidence>
<name>A0ABP0PB70_9DINO</name>
<accession>A0ABP0PB70</accession>
<comment type="caution">
    <text evidence="1">The sequence shown here is derived from an EMBL/GenBank/DDBJ whole genome shotgun (WGS) entry which is preliminary data.</text>
</comment>
<dbReference type="Pfam" id="PF02450">
    <property type="entry name" value="LCAT"/>
    <property type="match status" value="1"/>
</dbReference>
<dbReference type="PANTHER" id="PTHR11440">
    <property type="entry name" value="LECITHIN-CHOLESTEROL ACYLTRANSFERASE-RELATED"/>
    <property type="match status" value="1"/>
</dbReference>
<sequence>MGQQASAESEHLEKGVKSVVLIHGLASCALMGRTAEGTAAFVCDNCTADSVSEHLVYVSISELIEHPTIVKTLGLSWEEASSRGVKTMKTSCGYENILVTPVEGLDGIRNLNPGLAEATITPIQLWHTVIEHLNDFNLFAINYDWRQWGDLTYIEHYVEKFRENMENAVRVSKQPVVIIAHSLGAQVVTYMMGFLGPAWTQAHVSDVVLMGPATMGSPSVFAAYANGPSTITHSTAIPVVNFLEQRLRDVASTWAGLLSVMPTTMAGIDPFAREKMASSPQRSYGATDCVSFLQDLAACEDDSEDLIHVDDHTQTWLQENDILSAPRTWTKQFQNAAVMRQGFEQHVVPFLKPPNCRVHVVFSDGIDTLTISEFESNLYKKAKFTRSDKGDDTITAKSVQNMVTAWKTAGVHIHTHNAGKVHHKDLIMSPFTMRVLDHVMAQDAAFFDSDSEESEEGWCTG</sequence>
<proteinExistence type="predicted"/>
<dbReference type="InterPro" id="IPR029058">
    <property type="entry name" value="AB_hydrolase_fold"/>
</dbReference>
<dbReference type="InterPro" id="IPR003386">
    <property type="entry name" value="LACT/PDAT_acylTrfase"/>
</dbReference>
<evidence type="ECO:0000313" key="1">
    <source>
        <dbReference type="EMBL" id="CAK9072742.1"/>
    </source>
</evidence>
<dbReference type="SUPFAM" id="SSF53474">
    <property type="entry name" value="alpha/beta-Hydrolases"/>
    <property type="match status" value="1"/>
</dbReference>
<keyword evidence="2" id="KW-1185">Reference proteome</keyword>
<dbReference type="Proteomes" id="UP001642464">
    <property type="component" value="Unassembled WGS sequence"/>
</dbReference>